<dbReference type="KEGG" id="amaq:GO499_06285"/>
<feature type="transmembrane region" description="Helical" evidence="1">
    <location>
        <begin position="37"/>
        <end position="56"/>
    </location>
</feature>
<evidence type="ECO:0000313" key="3">
    <source>
        <dbReference type="Proteomes" id="UP000464495"/>
    </source>
</evidence>
<keyword evidence="3" id="KW-1185">Reference proteome</keyword>
<reference evidence="2 3" key="1">
    <citation type="submission" date="2019-12" db="EMBL/GenBank/DDBJ databases">
        <title>Complete genome sequence of Algicella marina strain 9Alg 56(T) isolated from the red alga Tichocarpus crinitus.</title>
        <authorList>
            <person name="Kim S.-G."/>
            <person name="Nedashkovskaya O.I."/>
        </authorList>
    </citation>
    <scope>NUCLEOTIDE SEQUENCE [LARGE SCALE GENOMIC DNA]</scope>
    <source>
        <strain evidence="2 3">9Alg 56</strain>
    </source>
</reference>
<dbReference type="Proteomes" id="UP000464495">
    <property type="component" value="Chromosome"/>
</dbReference>
<dbReference type="EMBL" id="CP046620">
    <property type="protein sequence ID" value="QHQ34834.1"/>
    <property type="molecule type" value="Genomic_DNA"/>
</dbReference>
<organism evidence="2 3">
    <name type="scientific">Algicella marina</name>
    <dbReference type="NCBI Taxonomy" id="2683284"/>
    <lineage>
        <taxon>Bacteria</taxon>
        <taxon>Pseudomonadati</taxon>
        <taxon>Pseudomonadota</taxon>
        <taxon>Alphaproteobacteria</taxon>
        <taxon>Rhodobacterales</taxon>
        <taxon>Paracoccaceae</taxon>
        <taxon>Algicella</taxon>
    </lineage>
</organism>
<feature type="transmembrane region" description="Helical" evidence="1">
    <location>
        <begin position="62"/>
        <end position="77"/>
    </location>
</feature>
<keyword evidence="1" id="KW-1133">Transmembrane helix</keyword>
<keyword evidence="1" id="KW-0472">Membrane</keyword>
<evidence type="ECO:0000256" key="1">
    <source>
        <dbReference type="SAM" id="Phobius"/>
    </source>
</evidence>
<proteinExistence type="predicted"/>
<evidence type="ECO:0008006" key="4">
    <source>
        <dbReference type="Google" id="ProtNLM"/>
    </source>
</evidence>
<protein>
    <recommendedName>
        <fullName evidence="4">DUF423 domain-containing protein</fullName>
    </recommendedName>
</protein>
<dbReference type="AlphaFoldDB" id="A0A6P1SVY5"/>
<evidence type="ECO:0000313" key="2">
    <source>
        <dbReference type="EMBL" id="QHQ34834.1"/>
    </source>
</evidence>
<accession>A0A6P1SVY5</accession>
<feature type="transmembrane region" description="Helical" evidence="1">
    <location>
        <begin position="6"/>
        <end position="25"/>
    </location>
</feature>
<feature type="transmembrane region" description="Helical" evidence="1">
    <location>
        <begin position="84"/>
        <end position="102"/>
    </location>
</feature>
<sequence length="104" mass="11142">MNPFLLLAGIVVGAGVFAATLWSATQIYRETGALRQAHAACFLLTLLAMAALQFLWQTPSRILGGLLIAAALWAFWSEAGWNRLLPVFHILFGAALVASLPFSG</sequence>
<name>A0A6P1SVY5_9RHOB</name>
<gene>
    <name evidence="2" type="ORF">GO499_06285</name>
</gene>
<keyword evidence="1" id="KW-0812">Transmembrane</keyword>
<dbReference type="RefSeq" id="WP_161861400.1">
    <property type="nucleotide sequence ID" value="NZ_CP046620.1"/>
</dbReference>